<evidence type="ECO:0000256" key="8">
    <source>
        <dbReference type="ARBA" id="ARBA00022741"/>
    </source>
</evidence>
<name>A0A502CJK4_9SPHN</name>
<dbReference type="InterPro" id="IPR000014">
    <property type="entry name" value="PAS"/>
</dbReference>
<reference evidence="14 15" key="1">
    <citation type="journal article" date="2019" name="Environ. Microbiol.">
        <title>Species interactions and distinct microbial communities in high Arctic permafrost affected cryosols are associated with the CH4 and CO2 gas fluxes.</title>
        <authorList>
            <person name="Altshuler I."/>
            <person name="Hamel J."/>
            <person name="Turney S."/>
            <person name="Magnuson E."/>
            <person name="Levesque R."/>
            <person name="Greer C."/>
            <person name="Whyte L.G."/>
        </authorList>
    </citation>
    <scope>NUCLEOTIDE SEQUENCE [LARGE SCALE GENOMIC DNA]</scope>
    <source>
        <strain evidence="14 15">S5.1</strain>
    </source>
</reference>
<keyword evidence="15" id="KW-1185">Reference proteome</keyword>
<dbReference type="Proteomes" id="UP000318413">
    <property type="component" value="Unassembled WGS sequence"/>
</dbReference>
<accession>A0A502CJK4</accession>
<evidence type="ECO:0000256" key="3">
    <source>
        <dbReference type="ARBA" id="ARBA00022553"/>
    </source>
</evidence>
<comment type="catalytic activity">
    <reaction evidence="1">
        <text>ATP + protein L-histidine = ADP + protein N-phospho-L-histidine.</text>
        <dbReference type="EC" id="2.7.13.3"/>
    </reaction>
</comment>
<evidence type="ECO:0000256" key="9">
    <source>
        <dbReference type="ARBA" id="ARBA00022777"/>
    </source>
</evidence>
<feature type="domain" description="PAS" evidence="12">
    <location>
        <begin position="1"/>
        <end position="36"/>
    </location>
</feature>
<evidence type="ECO:0000256" key="1">
    <source>
        <dbReference type="ARBA" id="ARBA00000085"/>
    </source>
</evidence>
<dbReference type="SUPFAM" id="SSF55785">
    <property type="entry name" value="PYP-like sensor domain (PAS domain)"/>
    <property type="match status" value="1"/>
</dbReference>
<proteinExistence type="predicted"/>
<keyword evidence="8" id="KW-0547">Nucleotide-binding</keyword>
<dbReference type="PANTHER" id="PTHR41523">
    <property type="entry name" value="TWO-COMPONENT SYSTEM SENSOR PROTEIN"/>
    <property type="match status" value="1"/>
</dbReference>
<evidence type="ECO:0000256" key="10">
    <source>
        <dbReference type="ARBA" id="ARBA00022840"/>
    </source>
</evidence>
<feature type="domain" description="PAC" evidence="13">
    <location>
        <begin position="63"/>
        <end position="115"/>
    </location>
</feature>
<dbReference type="InterPro" id="IPR036890">
    <property type="entry name" value="HATPase_C_sf"/>
</dbReference>
<organism evidence="14 15">
    <name type="scientific">Sphingomonas oligophenolica</name>
    <dbReference type="NCBI Taxonomy" id="301154"/>
    <lineage>
        <taxon>Bacteria</taxon>
        <taxon>Pseudomonadati</taxon>
        <taxon>Pseudomonadota</taxon>
        <taxon>Alphaproteobacteria</taxon>
        <taxon>Sphingomonadales</taxon>
        <taxon>Sphingomonadaceae</taxon>
        <taxon>Sphingomonas</taxon>
    </lineage>
</organism>
<dbReference type="Gene3D" id="3.30.450.20">
    <property type="entry name" value="PAS domain"/>
    <property type="match status" value="1"/>
</dbReference>
<dbReference type="RefSeq" id="WP_140870086.1">
    <property type="nucleotide sequence ID" value="NZ_RCZK01000005.1"/>
</dbReference>
<dbReference type="InterPro" id="IPR011102">
    <property type="entry name" value="Sig_transdc_His_kinase_HWE"/>
</dbReference>
<dbReference type="InterPro" id="IPR035965">
    <property type="entry name" value="PAS-like_dom_sf"/>
</dbReference>
<evidence type="ECO:0000256" key="6">
    <source>
        <dbReference type="ARBA" id="ARBA00022679"/>
    </source>
</evidence>
<keyword evidence="9" id="KW-0418">Kinase</keyword>
<evidence type="ECO:0000256" key="11">
    <source>
        <dbReference type="ARBA" id="ARBA00023026"/>
    </source>
</evidence>
<dbReference type="SUPFAM" id="SSF55874">
    <property type="entry name" value="ATPase domain of HSP90 chaperone/DNA topoisomerase II/histidine kinase"/>
    <property type="match status" value="1"/>
</dbReference>
<dbReference type="GO" id="GO:0005524">
    <property type="term" value="F:ATP binding"/>
    <property type="evidence" value="ECO:0007669"/>
    <property type="project" value="UniProtKB-KW"/>
</dbReference>
<dbReference type="Pfam" id="PF07536">
    <property type="entry name" value="HWE_HK"/>
    <property type="match status" value="1"/>
</dbReference>
<dbReference type="EC" id="2.7.13.3" evidence="2"/>
<dbReference type="GO" id="GO:0004673">
    <property type="term" value="F:protein histidine kinase activity"/>
    <property type="evidence" value="ECO:0007669"/>
    <property type="project" value="UniProtKB-EC"/>
</dbReference>
<keyword evidence="4" id="KW-0285">Flavoprotein</keyword>
<evidence type="ECO:0000256" key="5">
    <source>
        <dbReference type="ARBA" id="ARBA00022643"/>
    </source>
</evidence>
<dbReference type="InterPro" id="IPR000700">
    <property type="entry name" value="PAS-assoc_C"/>
</dbReference>
<keyword evidence="5" id="KW-0288">FMN</keyword>
<dbReference type="PANTHER" id="PTHR41523:SF7">
    <property type="entry name" value="HISTIDINE KINASE"/>
    <property type="match status" value="1"/>
</dbReference>
<evidence type="ECO:0000259" key="12">
    <source>
        <dbReference type="PROSITE" id="PS50112"/>
    </source>
</evidence>
<keyword evidence="6" id="KW-0808">Transferase</keyword>
<dbReference type="Pfam" id="PF13426">
    <property type="entry name" value="PAS_9"/>
    <property type="match status" value="1"/>
</dbReference>
<dbReference type="AlphaFoldDB" id="A0A502CJK4"/>
<keyword evidence="3" id="KW-0597">Phosphoprotein</keyword>
<evidence type="ECO:0000313" key="14">
    <source>
        <dbReference type="EMBL" id="TPG12824.1"/>
    </source>
</evidence>
<dbReference type="OrthoDB" id="9760752at2"/>
<evidence type="ECO:0000259" key="13">
    <source>
        <dbReference type="PROSITE" id="PS50113"/>
    </source>
</evidence>
<sequence length="313" mass="34231">MPMVFTGEEPGHPVIFANDAFLALTGYARDEVLAKSFQSLLAVGVDAETMPIVEAAFRGECETDPEIHYKRNDGSEFWASMFVSPVCDDTGAIVQQFVSLVDLTDHRRENARCKMLIDELNHRVKNTLSTVQSIVTQALRRPAEPAAVREAIESRILALSRSHDLLTIGNWDGSGLHDLVDTALHPFEVIAGRPERFTVVGENVRLSPKTTLSLAIAIHELATNAVKYGAFSNDAGTIAIDWTVVPDTAGDRLVLRWQERDGPAVTPPSRKGFGSWVIERGLAHELGGKVTLDYHSHGVACTIDIPTSNPVKQ</sequence>
<protein>
    <recommendedName>
        <fullName evidence="2">histidine kinase</fullName>
        <ecNumber evidence="2">2.7.13.3</ecNumber>
    </recommendedName>
</protein>
<dbReference type="EMBL" id="RCZK01000005">
    <property type="protein sequence ID" value="TPG12824.1"/>
    <property type="molecule type" value="Genomic_DNA"/>
</dbReference>
<dbReference type="SMART" id="SM00911">
    <property type="entry name" value="HWE_HK"/>
    <property type="match status" value="1"/>
</dbReference>
<keyword evidence="7" id="KW-0677">Repeat</keyword>
<evidence type="ECO:0000256" key="7">
    <source>
        <dbReference type="ARBA" id="ARBA00022737"/>
    </source>
</evidence>
<dbReference type="NCBIfam" id="TIGR00229">
    <property type="entry name" value="sensory_box"/>
    <property type="match status" value="1"/>
</dbReference>
<evidence type="ECO:0000256" key="2">
    <source>
        <dbReference type="ARBA" id="ARBA00012438"/>
    </source>
</evidence>
<dbReference type="PROSITE" id="PS50113">
    <property type="entry name" value="PAC"/>
    <property type="match status" value="1"/>
</dbReference>
<dbReference type="CDD" id="cd00130">
    <property type="entry name" value="PAS"/>
    <property type="match status" value="1"/>
</dbReference>
<keyword evidence="10" id="KW-0067">ATP-binding</keyword>
<gene>
    <name evidence="14" type="ORF">EAH84_07430</name>
</gene>
<evidence type="ECO:0000313" key="15">
    <source>
        <dbReference type="Proteomes" id="UP000318413"/>
    </source>
</evidence>
<dbReference type="PROSITE" id="PS50112">
    <property type="entry name" value="PAS"/>
    <property type="match status" value="1"/>
</dbReference>
<evidence type="ECO:0000256" key="4">
    <source>
        <dbReference type="ARBA" id="ARBA00022630"/>
    </source>
</evidence>
<dbReference type="Gene3D" id="3.30.565.10">
    <property type="entry name" value="Histidine kinase-like ATPase, C-terminal domain"/>
    <property type="match status" value="1"/>
</dbReference>
<keyword evidence="11" id="KW-0843">Virulence</keyword>
<comment type="caution">
    <text evidence="14">The sequence shown here is derived from an EMBL/GenBank/DDBJ whole genome shotgun (WGS) entry which is preliminary data.</text>
</comment>